<feature type="transmembrane region" description="Helical" evidence="6">
    <location>
        <begin position="31"/>
        <end position="53"/>
    </location>
</feature>
<comment type="function">
    <text evidence="6">Forms chloride channels.</text>
</comment>
<sequence length="339" mass="40090">MTVSYNRDVFNASFWSFVRTMLRWHGSLWKMIYAELIIWCLLFTLFTLIYPNILSKLTTDWLPLSFFSRKFENILTFMLGFYVSLVVTRWQNFWKNIGWTAVVFVLVFAITDPYSIKVICPLHSLIVTSSIFGYDERSLMIRRTIMRYLCCMQVLVFRSVSKPVKRRFPTLQSLVDYIVDLRTNLTYLFWNDWVSVPILYTQVIFLIVRLYFLVMVLGRQFLDTERHSSIDPYVPVISIIQFTFLIGWSKVAEGLLNPFGDDDDDFEMNYIIDRNLRLSMATVSNPQNLQPKLSRDKFFDDPEPVPFYSLQSVDKPQNPNLGSAALMEYNFFSYLKQRL</sequence>
<keyword evidence="6" id="KW-0868">Chloride</keyword>
<dbReference type="Pfam" id="PF01062">
    <property type="entry name" value="Bestrophin"/>
    <property type="match status" value="1"/>
</dbReference>
<evidence type="ECO:0000313" key="7">
    <source>
        <dbReference type="Proteomes" id="UP000046393"/>
    </source>
</evidence>
<keyword evidence="6" id="KW-0406">Ion transport</keyword>
<protein>
    <recommendedName>
        <fullName evidence="6">Bestrophin homolog</fullName>
    </recommendedName>
</protein>
<evidence type="ECO:0000256" key="6">
    <source>
        <dbReference type="RuleBase" id="RU363126"/>
    </source>
</evidence>
<dbReference type="GO" id="GO:0034707">
    <property type="term" value="C:chloride channel complex"/>
    <property type="evidence" value="ECO:0007669"/>
    <property type="project" value="UniProtKB-KW"/>
</dbReference>
<feature type="transmembrane region" description="Helical" evidence="6">
    <location>
        <begin position="74"/>
        <end position="91"/>
    </location>
</feature>
<dbReference type="AlphaFoldDB" id="A0A0N5AFK9"/>
<name>A0A0N5AFK9_9BILA</name>
<keyword evidence="2 6" id="KW-0812">Transmembrane</keyword>
<keyword evidence="4 6" id="KW-0472">Membrane</keyword>
<dbReference type="PANTHER" id="PTHR10736">
    <property type="entry name" value="BESTROPHIN"/>
    <property type="match status" value="1"/>
</dbReference>
<dbReference type="GO" id="GO:0005886">
    <property type="term" value="C:plasma membrane"/>
    <property type="evidence" value="ECO:0007669"/>
    <property type="project" value="UniProtKB-SubCell"/>
</dbReference>
<evidence type="ECO:0000313" key="8">
    <source>
        <dbReference type="WBParaSite" id="SMUV_0000306701-mRNA-1"/>
    </source>
</evidence>
<comment type="subcellular location">
    <subcellularLocation>
        <location evidence="6">Cell membrane</location>
        <topology evidence="6">Multi-pass membrane protein</topology>
    </subcellularLocation>
    <subcellularLocation>
        <location evidence="1">Membrane</location>
    </subcellularLocation>
</comment>
<keyword evidence="7" id="KW-1185">Reference proteome</keyword>
<keyword evidence="6" id="KW-0813">Transport</keyword>
<dbReference type="PANTHER" id="PTHR10736:SF0">
    <property type="entry name" value="BESTROPHIN HOMOLOG"/>
    <property type="match status" value="1"/>
</dbReference>
<evidence type="ECO:0000256" key="2">
    <source>
        <dbReference type="ARBA" id="ARBA00022692"/>
    </source>
</evidence>
<evidence type="ECO:0000256" key="1">
    <source>
        <dbReference type="ARBA" id="ARBA00004370"/>
    </source>
</evidence>
<dbReference type="InterPro" id="IPR000615">
    <property type="entry name" value="Bestrophin"/>
</dbReference>
<proteinExistence type="inferred from homology"/>
<comment type="similarity">
    <text evidence="5 6">Belongs to the anion channel-forming bestrophin (TC 1.A.46) family. Calcium-sensitive chloride channel subfamily.</text>
</comment>
<feature type="transmembrane region" description="Helical" evidence="6">
    <location>
        <begin position="97"/>
        <end position="116"/>
    </location>
</feature>
<dbReference type="WBParaSite" id="SMUV_0000306701-mRNA-1">
    <property type="protein sequence ID" value="SMUV_0000306701-mRNA-1"/>
    <property type="gene ID" value="SMUV_0000306701"/>
</dbReference>
<dbReference type="InterPro" id="IPR021134">
    <property type="entry name" value="Bestrophin-like"/>
</dbReference>
<dbReference type="GO" id="GO:0005254">
    <property type="term" value="F:chloride channel activity"/>
    <property type="evidence" value="ECO:0007669"/>
    <property type="project" value="UniProtKB-KW"/>
</dbReference>
<feature type="transmembrane region" description="Helical" evidence="6">
    <location>
        <begin position="198"/>
        <end position="218"/>
    </location>
</feature>
<keyword evidence="6" id="KW-0407">Ion channel</keyword>
<accession>A0A0N5AFK9</accession>
<evidence type="ECO:0000256" key="4">
    <source>
        <dbReference type="ARBA" id="ARBA00023136"/>
    </source>
</evidence>
<evidence type="ECO:0000256" key="3">
    <source>
        <dbReference type="ARBA" id="ARBA00022989"/>
    </source>
</evidence>
<dbReference type="Proteomes" id="UP000046393">
    <property type="component" value="Unplaced"/>
</dbReference>
<organism evidence="7 8">
    <name type="scientific">Syphacia muris</name>
    <dbReference type="NCBI Taxonomy" id="451379"/>
    <lineage>
        <taxon>Eukaryota</taxon>
        <taxon>Metazoa</taxon>
        <taxon>Ecdysozoa</taxon>
        <taxon>Nematoda</taxon>
        <taxon>Chromadorea</taxon>
        <taxon>Rhabditida</taxon>
        <taxon>Spirurina</taxon>
        <taxon>Oxyuridomorpha</taxon>
        <taxon>Oxyuroidea</taxon>
        <taxon>Oxyuridae</taxon>
        <taxon>Syphacia</taxon>
    </lineage>
</organism>
<keyword evidence="6" id="KW-1003">Cell membrane</keyword>
<keyword evidence="6" id="KW-0869">Chloride channel</keyword>
<keyword evidence="3 6" id="KW-1133">Transmembrane helix</keyword>
<evidence type="ECO:0000256" key="5">
    <source>
        <dbReference type="ARBA" id="ARBA00034769"/>
    </source>
</evidence>
<reference evidence="8" key="1">
    <citation type="submission" date="2016-04" db="UniProtKB">
        <authorList>
            <consortium name="WormBaseParasite"/>
        </authorList>
    </citation>
    <scope>IDENTIFICATION</scope>
</reference>